<feature type="transmembrane region" description="Helical" evidence="7">
    <location>
        <begin position="119"/>
        <end position="139"/>
    </location>
</feature>
<evidence type="ECO:0000256" key="7">
    <source>
        <dbReference type="RuleBase" id="RU363032"/>
    </source>
</evidence>
<evidence type="ECO:0000256" key="6">
    <source>
        <dbReference type="ARBA" id="ARBA00023136"/>
    </source>
</evidence>
<feature type="transmembrane region" description="Helical" evidence="7">
    <location>
        <begin position="175"/>
        <end position="199"/>
    </location>
</feature>
<comment type="caution">
    <text evidence="9">The sequence shown here is derived from an EMBL/GenBank/DDBJ whole genome shotgun (WGS) entry which is preliminary data.</text>
</comment>
<gene>
    <name evidence="9" type="ORF">EGI31_05055</name>
</gene>
<feature type="transmembrane region" description="Helical" evidence="7">
    <location>
        <begin position="90"/>
        <end position="113"/>
    </location>
</feature>
<feature type="transmembrane region" description="Helical" evidence="7">
    <location>
        <begin position="219"/>
        <end position="240"/>
    </location>
</feature>
<reference evidence="9 10" key="1">
    <citation type="submission" date="2018-11" db="EMBL/GenBank/DDBJ databases">
        <title>Novel bacteria species description.</title>
        <authorList>
            <person name="Han J.-H."/>
        </authorList>
    </citation>
    <scope>NUCLEOTIDE SEQUENCE [LARGE SCALE GENOMIC DNA]</scope>
    <source>
        <strain evidence="9 10">KCTC23259</strain>
    </source>
</reference>
<evidence type="ECO:0000259" key="8">
    <source>
        <dbReference type="PROSITE" id="PS50928"/>
    </source>
</evidence>
<dbReference type="AlphaFoldDB" id="A0AAE3GZV9"/>
<keyword evidence="10" id="KW-1185">Reference proteome</keyword>
<dbReference type="RefSeq" id="WP_255036074.1">
    <property type="nucleotide sequence ID" value="NZ_RJUF01000008.1"/>
</dbReference>
<dbReference type="PROSITE" id="PS50928">
    <property type="entry name" value="ABC_TM1"/>
    <property type="match status" value="1"/>
</dbReference>
<comment type="similarity">
    <text evidence="7">Belongs to the binding-protein-dependent transport system permease family.</text>
</comment>
<evidence type="ECO:0000256" key="2">
    <source>
        <dbReference type="ARBA" id="ARBA00022448"/>
    </source>
</evidence>
<dbReference type="Pfam" id="PF00528">
    <property type="entry name" value="BPD_transp_1"/>
    <property type="match status" value="1"/>
</dbReference>
<name>A0AAE3GZV9_9BACT</name>
<keyword evidence="5 7" id="KW-1133">Transmembrane helix</keyword>
<dbReference type="PANTHER" id="PTHR30151:SF20">
    <property type="entry name" value="ABC TRANSPORTER PERMEASE PROTEIN HI_0355-RELATED"/>
    <property type="match status" value="1"/>
</dbReference>
<comment type="subcellular location">
    <subcellularLocation>
        <location evidence="1 7">Cell membrane</location>
        <topology evidence="1 7">Multi-pass membrane protein</topology>
    </subcellularLocation>
</comment>
<dbReference type="Gene3D" id="1.10.3720.10">
    <property type="entry name" value="MetI-like"/>
    <property type="match status" value="1"/>
</dbReference>
<dbReference type="EMBL" id="RJUF01000008">
    <property type="protein sequence ID" value="MCP9762313.1"/>
    <property type="molecule type" value="Genomic_DNA"/>
</dbReference>
<dbReference type="GO" id="GO:0005886">
    <property type="term" value="C:plasma membrane"/>
    <property type="evidence" value="ECO:0007669"/>
    <property type="project" value="UniProtKB-SubCell"/>
</dbReference>
<dbReference type="InterPro" id="IPR000515">
    <property type="entry name" value="MetI-like"/>
</dbReference>
<sequence>MKIFNNRVLYPILTAFILVLLWQFVPSIFDIPNYVFPRFSEVFTAIFLQNTDWLNYLLITSKEAILGFMLGSLFGFLVGVVMAEFKTISLIALPYVIASNAIPVIAIAPIIILWFGNGILSKIVVSAFLCFFPLSINTYRGLTTYPKAYAELFNVYGGTKWDFLTKFKLFNARPFIFSGLKLSATFSVIGSIVGEIIASDSGLGYGMLQSVYSLNMPRLWGYVLLSCFLGILAYVLIIVIEKYSFKLSKS</sequence>
<protein>
    <submittedName>
        <fullName evidence="9">ABC transporter permease</fullName>
    </submittedName>
</protein>
<keyword evidence="2 7" id="KW-0813">Transport</keyword>
<evidence type="ECO:0000313" key="9">
    <source>
        <dbReference type="EMBL" id="MCP9762313.1"/>
    </source>
</evidence>
<dbReference type="InterPro" id="IPR035906">
    <property type="entry name" value="MetI-like_sf"/>
</dbReference>
<dbReference type="GO" id="GO:0055085">
    <property type="term" value="P:transmembrane transport"/>
    <property type="evidence" value="ECO:0007669"/>
    <property type="project" value="InterPro"/>
</dbReference>
<evidence type="ECO:0000256" key="1">
    <source>
        <dbReference type="ARBA" id="ARBA00004651"/>
    </source>
</evidence>
<keyword evidence="3" id="KW-1003">Cell membrane</keyword>
<keyword evidence="6 7" id="KW-0472">Membrane</keyword>
<evidence type="ECO:0000256" key="4">
    <source>
        <dbReference type="ARBA" id="ARBA00022692"/>
    </source>
</evidence>
<feature type="transmembrane region" description="Helical" evidence="7">
    <location>
        <begin position="7"/>
        <end position="25"/>
    </location>
</feature>
<organism evidence="9 10">
    <name type="scientific">Lacihabitans soyangensis</name>
    <dbReference type="NCBI Taxonomy" id="869394"/>
    <lineage>
        <taxon>Bacteria</taxon>
        <taxon>Pseudomonadati</taxon>
        <taxon>Bacteroidota</taxon>
        <taxon>Cytophagia</taxon>
        <taxon>Cytophagales</taxon>
        <taxon>Leadbetterellaceae</taxon>
        <taxon>Lacihabitans</taxon>
    </lineage>
</organism>
<evidence type="ECO:0000256" key="3">
    <source>
        <dbReference type="ARBA" id="ARBA00022475"/>
    </source>
</evidence>
<dbReference type="SUPFAM" id="SSF161098">
    <property type="entry name" value="MetI-like"/>
    <property type="match status" value="1"/>
</dbReference>
<proteinExistence type="inferred from homology"/>
<accession>A0AAE3GZV9</accession>
<keyword evidence="4 7" id="KW-0812">Transmembrane</keyword>
<feature type="domain" description="ABC transmembrane type-1" evidence="8">
    <location>
        <begin position="57"/>
        <end position="241"/>
    </location>
</feature>
<dbReference type="Proteomes" id="UP001204144">
    <property type="component" value="Unassembled WGS sequence"/>
</dbReference>
<evidence type="ECO:0000313" key="10">
    <source>
        <dbReference type="Proteomes" id="UP001204144"/>
    </source>
</evidence>
<evidence type="ECO:0000256" key="5">
    <source>
        <dbReference type="ARBA" id="ARBA00022989"/>
    </source>
</evidence>
<feature type="transmembrane region" description="Helical" evidence="7">
    <location>
        <begin position="64"/>
        <end position="83"/>
    </location>
</feature>
<dbReference type="PANTHER" id="PTHR30151">
    <property type="entry name" value="ALKANE SULFONATE ABC TRANSPORTER-RELATED, MEMBRANE SUBUNIT"/>
    <property type="match status" value="1"/>
</dbReference>